<dbReference type="Gene3D" id="3.60.15.10">
    <property type="entry name" value="Ribonuclease Z/Hydroxyacylglutathione hydrolase-like"/>
    <property type="match status" value="1"/>
</dbReference>
<dbReference type="PANTHER" id="PTHR43717">
    <property type="entry name" value="ANAEROBIC NITRIC OXIDE REDUCTASE FLAVORUBREDOXIN"/>
    <property type="match status" value="1"/>
</dbReference>
<dbReference type="PANTHER" id="PTHR43717:SF1">
    <property type="entry name" value="ANAEROBIC NITRIC OXIDE REDUCTASE FLAVORUBREDOXIN"/>
    <property type="match status" value="1"/>
</dbReference>
<dbReference type="RefSeq" id="WP_120797613.1">
    <property type="nucleotide sequence ID" value="NZ_RBXL01000001.1"/>
</dbReference>
<dbReference type="InterPro" id="IPR045761">
    <property type="entry name" value="ODP_dom"/>
</dbReference>
<evidence type="ECO:0000313" key="2">
    <source>
        <dbReference type="EMBL" id="RKT45319.1"/>
    </source>
</evidence>
<evidence type="ECO:0000259" key="1">
    <source>
        <dbReference type="Pfam" id="PF19583"/>
    </source>
</evidence>
<dbReference type="OrthoDB" id="9800607at2"/>
<dbReference type="Pfam" id="PF19583">
    <property type="entry name" value="ODP"/>
    <property type="match status" value="1"/>
</dbReference>
<evidence type="ECO:0000313" key="3">
    <source>
        <dbReference type="Proteomes" id="UP000274556"/>
    </source>
</evidence>
<reference evidence="2 3" key="1">
    <citation type="submission" date="2018-10" db="EMBL/GenBank/DDBJ databases">
        <title>Genomic Encyclopedia of Archaeal and Bacterial Type Strains, Phase II (KMG-II): from individual species to whole genera.</title>
        <authorList>
            <person name="Goeker M."/>
        </authorList>
    </citation>
    <scope>NUCLEOTIDE SEQUENCE [LARGE SCALE GENOMIC DNA]</scope>
    <source>
        <strain evidence="2 3">DSM 235</strain>
    </source>
</reference>
<gene>
    <name evidence="2" type="ORF">BDD21_2760</name>
</gene>
<sequence length="242" mass="26276">MTVTNIQSGTNVHEVADRIYRINTPVNIEGAGGFSFNQYLIVDDEPLLFHTGPRRMFPLVREAVTRVLPVESLRYIALSHVEADECGSLNEWLASAPQSSPLCGTVAAMVSIGDLADRAPRALADGEAISLGNHVVRWLDAPHLPHAWECGFLMEERTSTLLCGDLFTQGGSQLPPVTESDILGPSEAFRHEMDYFSHTKNAHLMLEKLASTNPATLACMHGSAWRGDGAALLRALSEALSV</sequence>
<dbReference type="AlphaFoldDB" id="A0A495V7L9"/>
<dbReference type="Proteomes" id="UP000274556">
    <property type="component" value="Unassembled WGS sequence"/>
</dbReference>
<dbReference type="SUPFAM" id="SSF56281">
    <property type="entry name" value="Metallo-hydrolase/oxidoreductase"/>
    <property type="match status" value="1"/>
</dbReference>
<proteinExistence type="predicted"/>
<comment type="caution">
    <text evidence="2">The sequence shown here is derived from an EMBL/GenBank/DDBJ whole genome shotgun (WGS) entry which is preliminary data.</text>
</comment>
<dbReference type="InterPro" id="IPR036866">
    <property type="entry name" value="RibonucZ/Hydroxyglut_hydro"/>
</dbReference>
<dbReference type="EMBL" id="RBXL01000001">
    <property type="protein sequence ID" value="RKT45319.1"/>
    <property type="molecule type" value="Genomic_DNA"/>
</dbReference>
<protein>
    <recommendedName>
        <fullName evidence="1">ODP domain-containing protein</fullName>
    </recommendedName>
</protein>
<keyword evidence="3" id="KW-1185">Reference proteome</keyword>
<accession>A0A495V7L9</accession>
<feature type="domain" description="ODP" evidence="1">
    <location>
        <begin position="35"/>
        <end position="222"/>
    </location>
</feature>
<organism evidence="2 3">
    <name type="scientific">Thiocapsa rosea</name>
    <dbReference type="NCBI Taxonomy" id="69360"/>
    <lineage>
        <taxon>Bacteria</taxon>
        <taxon>Pseudomonadati</taxon>
        <taxon>Pseudomonadota</taxon>
        <taxon>Gammaproteobacteria</taxon>
        <taxon>Chromatiales</taxon>
        <taxon>Chromatiaceae</taxon>
        <taxon>Thiocapsa</taxon>
    </lineage>
</organism>
<name>A0A495V7L9_9GAMM</name>